<dbReference type="Proteomes" id="UP000515151">
    <property type="component" value="Chromosome 4"/>
</dbReference>
<sequence length="95" mass="10457">MPDDQAKLLYIEARYQKRDTNASPQLARASPMATFTSGYAAADDNRFRYRSRGNRGGSVSRIVTSSSHSSGTWSSEAPKGVMTKDVFTDSPQKMC</sequence>
<feature type="region of interest" description="Disordered" evidence="1">
    <location>
        <begin position="50"/>
        <end position="78"/>
    </location>
</feature>
<feature type="compositionally biased region" description="Low complexity" evidence="1">
    <location>
        <begin position="57"/>
        <end position="75"/>
    </location>
</feature>
<name>A0A6P8DGG3_PUNGR</name>
<dbReference type="RefSeq" id="XP_031390458.1">
    <property type="nucleotide sequence ID" value="XM_031534598.1"/>
</dbReference>
<proteinExistence type="predicted"/>
<evidence type="ECO:0000256" key="1">
    <source>
        <dbReference type="SAM" id="MobiDB-lite"/>
    </source>
</evidence>
<evidence type="ECO:0000313" key="2">
    <source>
        <dbReference type="Proteomes" id="UP000515151"/>
    </source>
</evidence>
<gene>
    <name evidence="3" type="primary">LOC116202959</name>
</gene>
<reference evidence="3" key="2">
    <citation type="submission" date="2025-08" db="UniProtKB">
        <authorList>
            <consortium name="RefSeq"/>
        </authorList>
    </citation>
    <scope>IDENTIFICATION</scope>
    <source>
        <tissue evidence="3">Leaf</tissue>
    </source>
</reference>
<keyword evidence="2" id="KW-1185">Reference proteome</keyword>
<reference evidence="2" key="1">
    <citation type="journal article" date="2020" name="Plant Biotechnol. J.">
        <title>The pomegranate (Punica granatum L.) draft genome dissects genetic divergence between soft- and hard-seeded cultivars.</title>
        <authorList>
            <person name="Luo X."/>
            <person name="Li H."/>
            <person name="Wu Z."/>
            <person name="Yao W."/>
            <person name="Zhao P."/>
            <person name="Cao D."/>
            <person name="Yu H."/>
            <person name="Li K."/>
            <person name="Poudel K."/>
            <person name="Zhao D."/>
            <person name="Zhang F."/>
            <person name="Xia X."/>
            <person name="Chen L."/>
            <person name="Wang Q."/>
            <person name="Jing D."/>
            <person name="Cao S."/>
        </authorList>
    </citation>
    <scope>NUCLEOTIDE SEQUENCE [LARGE SCALE GENOMIC DNA]</scope>
    <source>
        <strain evidence="2">cv. Tunisia</strain>
    </source>
</reference>
<dbReference type="GeneID" id="116202959"/>
<protein>
    <submittedName>
        <fullName evidence="3">Uncharacterized protein LOC116202959 isoform X2</fullName>
    </submittedName>
</protein>
<evidence type="ECO:0000313" key="3">
    <source>
        <dbReference type="RefSeq" id="XP_031390458.1"/>
    </source>
</evidence>
<organism evidence="2 3">
    <name type="scientific">Punica granatum</name>
    <name type="common">Pomegranate</name>
    <dbReference type="NCBI Taxonomy" id="22663"/>
    <lineage>
        <taxon>Eukaryota</taxon>
        <taxon>Viridiplantae</taxon>
        <taxon>Streptophyta</taxon>
        <taxon>Embryophyta</taxon>
        <taxon>Tracheophyta</taxon>
        <taxon>Spermatophyta</taxon>
        <taxon>Magnoliopsida</taxon>
        <taxon>eudicotyledons</taxon>
        <taxon>Gunneridae</taxon>
        <taxon>Pentapetalae</taxon>
        <taxon>rosids</taxon>
        <taxon>malvids</taxon>
        <taxon>Myrtales</taxon>
        <taxon>Lythraceae</taxon>
        <taxon>Punica</taxon>
    </lineage>
</organism>
<accession>A0A6P8DGG3</accession>
<dbReference type="AlphaFoldDB" id="A0A6P8DGG3"/>